<reference evidence="2 3" key="1">
    <citation type="submission" date="2017-10" db="EMBL/GenBank/DDBJ databases">
        <title>Resolving the taxonomy of Roseburia spp., Eubacterium rectale and Agathobacter spp. through phylogenomic analysis.</title>
        <authorList>
            <person name="Sheridan P.O."/>
            <person name="Walker A.W."/>
            <person name="Duncan S.H."/>
            <person name="Scott K.P."/>
            <person name="Toole P.W.O."/>
            <person name="Luis P."/>
            <person name="Flint H.J."/>
        </authorList>
    </citation>
    <scope>NUCLEOTIDE SEQUENCE [LARGE SCALE GENOMIC DNA]</scope>
    <source>
        <strain evidence="2 3">JK626</strain>
    </source>
</reference>
<proteinExistence type="predicted"/>
<dbReference type="AlphaFoldDB" id="A0A2G3DZZ6"/>
<evidence type="ECO:0000256" key="1">
    <source>
        <dbReference type="SAM" id="MobiDB-lite"/>
    </source>
</evidence>
<gene>
    <name evidence="2" type="ORF">CSX01_00265</name>
</gene>
<evidence type="ECO:0000313" key="2">
    <source>
        <dbReference type="EMBL" id="PHU36541.1"/>
    </source>
</evidence>
<dbReference type="EMBL" id="PDYF01000002">
    <property type="protein sequence ID" value="PHU36541.1"/>
    <property type="molecule type" value="Genomic_DNA"/>
</dbReference>
<dbReference type="RefSeq" id="WP_099391010.1">
    <property type="nucleotide sequence ID" value="NZ_PDYF01000002.1"/>
</dbReference>
<comment type="caution">
    <text evidence="2">The sequence shown here is derived from an EMBL/GenBank/DDBJ whole genome shotgun (WGS) entry which is preliminary data.</text>
</comment>
<evidence type="ECO:0000313" key="3">
    <source>
        <dbReference type="Proteomes" id="UP000225889"/>
    </source>
</evidence>
<accession>A0A2G3DZZ6</accession>
<organism evidence="2 3">
    <name type="scientific">Pseudobutyrivibrio ruminis</name>
    <dbReference type="NCBI Taxonomy" id="46206"/>
    <lineage>
        <taxon>Bacteria</taxon>
        <taxon>Bacillati</taxon>
        <taxon>Bacillota</taxon>
        <taxon>Clostridia</taxon>
        <taxon>Lachnospirales</taxon>
        <taxon>Lachnospiraceae</taxon>
        <taxon>Pseudobutyrivibrio</taxon>
    </lineage>
</organism>
<name>A0A2G3DZZ6_9FIRM</name>
<protein>
    <submittedName>
        <fullName evidence="2">Uncharacterized protein</fullName>
    </submittedName>
</protein>
<reference evidence="2 3" key="2">
    <citation type="submission" date="2017-10" db="EMBL/GenBank/DDBJ databases">
        <authorList>
            <person name="Banno H."/>
            <person name="Chua N.-H."/>
        </authorList>
    </citation>
    <scope>NUCLEOTIDE SEQUENCE [LARGE SCALE GENOMIC DNA]</scope>
    <source>
        <strain evidence="2 3">JK626</strain>
    </source>
</reference>
<dbReference type="Proteomes" id="UP000225889">
    <property type="component" value="Unassembled WGS sequence"/>
</dbReference>
<sequence>MNIFLNSNHEEQKRITTSKELAQYILESGNDIEKMSEEDRTKMDAKITAKLQSGKKLSQKEMDYLRKTNPIMYAHALRVQRMAEAVEEQLKHAKSKEEADQIISSALSGISKNDPDREYIFAAVNRISTEFHKSGAYEKLPNTFEEGDKEGKESGDVFPDADDKEDDGFDLKNWSPLTEVYDSMPTFSVGA</sequence>
<feature type="compositionally biased region" description="Acidic residues" evidence="1">
    <location>
        <begin position="159"/>
        <end position="168"/>
    </location>
</feature>
<feature type="region of interest" description="Disordered" evidence="1">
    <location>
        <begin position="138"/>
        <end position="171"/>
    </location>
</feature>